<gene>
    <name evidence="5" type="ORF">SAMN05660826_01086</name>
</gene>
<evidence type="ECO:0000313" key="6">
    <source>
        <dbReference type="Proteomes" id="UP000184375"/>
    </source>
</evidence>
<dbReference type="SUPFAM" id="SSF51445">
    <property type="entry name" value="(Trans)glycosidases"/>
    <property type="match status" value="1"/>
</dbReference>
<evidence type="ECO:0000313" key="5">
    <source>
        <dbReference type="EMBL" id="SHM45681.1"/>
    </source>
</evidence>
<keyword evidence="2" id="KW-0378">Hydrolase</keyword>
<dbReference type="GO" id="GO:0005829">
    <property type="term" value="C:cytosol"/>
    <property type="evidence" value="ECO:0007669"/>
    <property type="project" value="TreeGrafter"/>
</dbReference>
<dbReference type="FunFam" id="3.20.20.80:FF:000004">
    <property type="entry name" value="Beta-glucosidase 6-phospho-beta-glucosidase"/>
    <property type="match status" value="1"/>
</dbReference>
<dbReference type="InterPro" id="IPR017853">
    <property type="entry name" value="GH"/>
</dbReference>
<proteinExistence type="inferred from homology"/>
<dbReference type="EMBL" id="FRCR01000005">
    <property type="protein sequence ID" value="SHM45681.1"/>
    <property type="molecule type" value="Genomic_DNA"/>
</dbReference>
<organism evidence="5 6">
    <name type="scientific">Caldanaerovirga acetigignens</name>
    <dbReference type="NCBI Taxonomy" id="447595"/>
    <lineage>
        <taxon>Bacteria</taxon>
        <taxon>Bacillati</taxon>
        <taxon>Bacillota</taxon>
        <taxon>Clostridia</taxon>
        <taxon>Thermosediminibacterales</taxon>
        <taxon>Thermosediminibacteraceae</taxon>
        <taxon>Caldanaerovirga</taxon>
    </lineage>
</organism>
<dbReference type="InterPro" id="IPR001360">
    <property type="entry name" value="Glyco_hydro_1"/>
</dbReference>
<comment type="similarity">
    <text evidence="1 4">Belongs to the glycosyl hydrolase 1 family.</text>
</comment>
<dbReference type="PRINTS" id="PR00131">
    <property type="entry name" value="GLHYDRLASE1"/>
</dbReference>
<dbReference type="Proteomes" id="UP000184375">
    <property type="component" value="Unassembled WGS sequence"/>
</dbReference>
<sequence>MMGLRKYQLPQGFILGASASAWQTEGWAGKKPGQDSYIDLWYKSNPELWHDGYGPAIATDFYNRYREDIKLMAEIGLNAYRTSIDWSRFIKNYETADIDEDAAEYYGNVIDELRRNNIEPMICLEHYELPAQLFEKYGGWASKHVVELYVEYAKQAFKLYGDRVRYWFTFNEPIVIQTRAYLDAIRFPFVQDTKTAIQWSYNKILASAKAVEAYERGGYGRKIEGKIGIILNPEAVYPRSTAPHDLKAARIYDFFFNRIFLDPCVKGEFPEELIELLKNHGCMFEYNERELDIIKQNTVKILGINLYHPARVKAKNEMWNPEVPFHPSYYYDEFILPGRKMNVSRGWEIYPKIMYDMAMRIKNEYGNIKWIVTENGMGVENEHRYRDESGIIQDDYRIEFFKDHLRWLLKAIEEGSNCIGYMVWAFTDNVSPLNAFKNRYGLVEIDLENGRNRRIKKSGLWFKELLKNRYFEFKDFTPEYK</sequence>
<evidence type="ECO:0000256" key="3">
    <source>
        <dbReference type="ARBA" id="ARBA00023295"/>
    </source>
</evidence>
<evidence type="ECO:0000256" key="1">
    <source>
        <dbReference type="ARBA" id="ARBA00010838"/>
    </source>
</evidence>
<dbReference type="GO" id="GO:0008422">
    <property type="term" value="F:beta-glucosidase activity"/>
    <property type="evidence" value="ECO:0007669"/>
    <property type="project" value="TreeGrafter"/>
</dbReference>
<dbReference type="STRING" id="447595.SAMN05660826_01086"/>
<dbReference type="GO" id="GO:0016052">
    <property type="term" value="P:carbohydrate catabolic process"/>
    <property type="evidence" value="ECO:0007669"/>
    <property type="project" value="TreeGrafter"/>
</dbReference>
<reference evidence="6" key="1">
    <citation type="submission" date="2016-11" db="EMBL/GenBank/DDBJ databases">
        <authorList>
            <person name="Varghese N."/>
            <person name="Submissions S."/>
        </authorList>
    </citation>
    <scope>NUCLEOTIDE SEQUENCE [LARGE SCALE GENOMIC DNA]</scope>
    <source>
        <strain evidence="6">DSM 18802</strain>
    </source>
</reference>
<evidence type="ECO:0000256" key="4">
    <source>
        <dbReference type="RuleBase" id="RU003690"/>
    </source>
</evidence>
<accession>A0A1M7IYB3</accession>
<dbReference type="AlphaFoldDB" id="A0A1M7IYB3"/>
<protein>
    <submittedName>
        <fullName evidence="5">Beta-glucosidase</fullName>
    </submittedName>
</protein>
<keyword evidence="6" id="KW-1185">Reference proteome</keyword>
<evidence type="ECO:0000256" key="2">
    <source>
        <dbReference type="ARBA" id="ARBA00022801"/>
    </source>
</evidence>
<dbReference type="PANTHER" id="PTHR10353:SF139">
    <property type="entry name" value="6-PHOSPHO-BETA-GLUCOSIDASE GMUD"/>
    <property type="match status" value="1"/>
</dbReference>
<dbReference type="PANTHER" id="PTHR10353">
    <property type="entry name" value="GLYCOSYL HYDROLASE"/>
    <property type="match status" value="1"/>
</dbReference>
<name>A0A1M7IYB3_9FIRM</name>
<dbReference type="Pfam" id="PF00232">
    <property type="entry name" value="Glyco_hydro_1"/>
    <property type="match status" value="1"/>
</dbReference>
<dbReference type="Gene3D" id="3.20.20.80">
    <property type="entry name" value="Glycosidases"/>
    <property type="match status" value="1"/>
</dbReference>
<keyword evidence="3" id="KW-0326">Glycosidase</keyword>